<dbReference type="AlphaFoldDB" id="A0AAD7FFU0"/>
<name>A0AAD7FFU0_9AGAR</name>
<accession>A0AAD7FFU0</accession>
<protein>
    <submittedName>
        <fullName evidence="1">Uncharacterized protein</fullName>
    </submittedName>
</protein>
<dbReference type="Pfam" id="PF14388">
    <property type="entry name" value="DUF4419"/>
    <property type="match status" value="1"/>
</dbReference>
<organism evidence="1 2">
    <name type="scientific">Roridomyces roridus</name>
    <dbReference type="NCBI Taxonomy" id="1738132"/>
    <lineage>
        <taxon>Eukaryota</taxon>
        <taxon>Fungi</taxon>
        <taxon>Dikarya</taxon>
        <taxon>Basidiomycota</taxon>
        <taxon>Agaricomycotina</taxon>
        <taxon>Agaricomycetes</taxon>
        <taxon>Agaricomycetidae</taxon>
        <taxon>Agaricales</taxon>
        <taxon>Marasmiineae</taxon>
        <taxon>Mycenaceae</taxon>
        <taxon>Roridomyces</taxon>
    </lineage>
</organism>
<dbReference type="PANTHER" id="PTHR31252">
    <property type="entry name" value="DUF4419 DOMAIN-CONTAINING PROTEIN"/>
    <property type="match status" value="1"/>
</dbReference>
<dbReference type="Proteomes" id="UP001221142">
    <property type="component" value="Unassembled WGS sequence"/>
</dbReference>
<comment type="caution">
    <text evidence="1">The sequence shown here is derived from an EMBL/GenBank/DDBJ whole genome shotgun (WGS) entry which is preliminary data.</text>
</comment>
<evidence type="ECO:0000313" key="1">
    <source>
        <dbReference type="EMBL" id="KAJ7621403.1"/>
    </source>
</evidence>
<gene>
    <name evidence="1" type="ORF">FB45DRAFT_929137</name>
</gene>
<dbReference type="InterPro" id="IPR025533">
    <property type="entry name" value="DUF4419"/>
</dbReference>
<reference evidence="1" key="1">
    <citation type="submission" date="2023-03" db="EMBL/GenBank/DDBJ databases">
        <title>Massive genome expansion in bonnet fungi (Mycena s.s.) driven by repeated elements and novel gene families across ecological guilds.</title>
        <authorList>
            <consortium name="Lawrence Berkeley National Laboratory"/>
            <person name="Harder C.B."/>
            <person name="Miyauchi S."/>
            <person name="Viragh M."/>
            <person name="Kuo A."/>
            <person name="Thoen E."/>
            <person name="Andreopoulos B."/>
            <person name="Lu D."/>
            <person name="Skrede I."/>
            <person name="Drula E."/>
            <person name="Henrissat B."/>
            <person name="Morin E."/>
            <person name="Kohler A."/>
            <person name="Barry K."/>
            <person name="LaButti K."/>
            <person name="Morin E."/>
            <person name="Salamov A."/>
            <person name="Lipzen A."/>
            <person name="Mereny Z."/>
            <person name="Hegedus B."/>
            <person name="Baldrian P."/>
            <person name="Stursova M."/>
            <person name="Weitz H."/>
            <person name="Taylor A."/>
            <person name="Grigoriev I.V."/>
            <person name="Nagy L.G."/>
            <person name="Martin F."/>
            <person name="Kauserud H."/>
        </authorList>
    </citation>
    <scope>NUCLEOTIDE SEQUENCE</scope>
    <source>
        <strain evidence="1">9284</strain>
    </source>
</reference>
<proteinExistence type="predicted"/>
<dbReference type="PANTHER" id="PTHR31252:SF11">
    <property type="entry name" value="DUF4419 DOMAIN-CONTAINING PROTEIN"/>
    <property type="match status" value="1"/>
</dbReference>
<dbReference type="EMBL" id="JARKIF010000016">
    <property type="protein sequence ID" value="KAJ7621403.1"/>
    <property type="molecule type" value="Genomic_DNA"/>
</dbReference>
<evidence type="ECO:0000313" key="2">
    <source>
        <dbReference type="Proteomes" id="UP001221142"/>
    </source>
</evidence>
<keyword evidence="2" id="KW-1185">Reference proteome</keyword>
<sequence length="416" mass="46690">MPVSFTIATHPANEVTLPKEGPFTAEQLLAKTCPKHYESAESLLRSSFTRTGLAQKLTRRFSTKRTGAPTLDKGLVPNPNGLVNTIISAYNNHHNLILRPDDIWLCILTQFNFFVNANAEVLRATFVAHEGKRDLTVYVQKKRHEMDFGALSREMVDLLHENLVDPSLRAWIIPTFSTTTTKDRTVAAITMMSTLQGYFRYFFEAITCGIPRVTLEGTKADWQDILRRLEKLKEYGIETIAWYHLLVPVIARFVRAFDAPEDKANVEFWQKVAHFIGGSGVSYYSGWISAFCVFDPQGKWLGRSLKKANPRALDAPDTLTAAEFWSAYADSSYGYDDQSSLTLDGTTFHMTDSENIPSGYVHVPVKLVDRSEPDQMWSSVMVAGVVGTQASASALMGGKLNTVQPVTGWWIFREKE</sequence>